<evidence type="ECO:0000313" key="2">
    <source>
        <dbReference type="EMBL" id="AWM76853.1"/>
    </source>
</evidence>
<dbReference type="Proteomes" id="UP000247763">
    <property type="component" value="Chromosome"/>
</dbReference>
<dbReference type="EMBL" id="CP029479">
    <property type="protein sequence ID" value="AWM76853.1"/>
    <property type="molecule type" value="Genomic_DNA"/>
</dbReference>
<sequence length="199" mass="21803">MRILTLIALLAALLAPAAPALAQGPAPASPDPRIKFKDGERYLRDLSESLEIPRNEICLELSRYDCADKAFRIVLGGVDPYEIRIMQPLDQASLASPIAFDRVALQVCSGRVARDKADPATAILFKPAAGRPDAAWREALVDRLYDRILRRDADDGERQRMSGFLEGLEARTGRSRKGQADQTVLACFALASSAEATFY</sequence>
<accession>A0A2Z3HJZ9</accession>
<organism evidence="2 3">
    <name type="scientific">Phenylobacterium parvum</name>
    <dbReference type="NCBI Taxonomy" id="2201350"/>
    <lineage>
        <taxon>Bacteria</taxon>
        <taxon>Pseudomonadati</taxon>
        <taxon>Pseudomonadota</taxon>
        <taxon>Alphaproteobacteria</taxon>
        <taxon>Caulobacterales</taxon>
        <taxon>Caulobacteraceae</taxon>
        <taxon>Phenylobacterium</taxon>
    </lineage>
</organism>
<feature type="signal peptide" evidence="1">
    <location>
        <begin position="1"/>
        <end position="22"/>
    </location>
</feature>
<dbReference type="RefSeq" id="WP_110449422.1">
    <property type="nucleotide sequence ID" value="NZ_CP029479.1"/>
</dbReference>
<reference evidence="3" key="1">
    <citation type="submission" date="2018-05" db="EMBL/GenBank/DDBJ databases">
        <title>Genome sequencing of Phenylobacterium sp. HYN0004.</title>
        <authorList>
            <person name="Yi H."/>
            <person name="Baek C."/>
        </authorList>
    </citation>
    <scope>NUCLEOTIDE SEQUENCE [LARGE SCALE GENOMIC DNA]</scope>
    <source>
        <strain evidence="3">HYN0004</strain>
    </source>
</reference>
<evidence type="ECO:0000256" key="1">
    <source>
        <dbReference type="SAM" id="SignalP"/>
    </source>
</evidence>
<proteinExistence type="predicted"/>
<protein>
    <submittedName>
        <fullName evidence="2">Uncharacterized protein</fullName>
    </submittedName>
</protein>
<evidence type="ECO:0000313" key="3">
    <source>
        <dbReference type="Proteomes" id="UP000247763"/>
    </source>
</evidence>
<keyword evidence="3" id="KW-1185">Reference proteome</keyword>
<dbReference type="AlphaFoldDB" id="A0A2Z3HJZ9"/>
<gene>
    <name evidence="2" type="ORF">HYN04_03205</name>
</gene>
<dbReference type="KEGG" id="phb:HYN04_03205"/>
<keyword evidence="1" id="KW-0732">Signal</keyword>
<name>A0A2Z3HJZ9_9CAUL</name>
<feature type="chain" id="PRO_5016443388" evidence="1">
    <location>
        <begin position="23"/>
        <end position="199"/>
    </location>
</feature>